<dbReference type="AlphaFoldDB" id="A0A9D2SGG4"/>
<reference evidence="1" key="1">
    <citation type="journal article" date="2021" name="PeerJ">
        <title>Extensive microbial diversity within the chicken gut microbiome revealed by metagenomics and culture.</title>
        <authorList>
            <person name="Gilroy R."/>
            <person name="Ravi A."/>
            <person name="Getino M."/>
            <person name="Pursley I."/>
            <person name="Horton D.L."/>
            <person name="Alikhan N.F."/>
            <person name="Baker D."/>
            <person name="Gharbi K."/>
            <person name="Hall N."/>
            <person name="Watson M."/>
            <person name="Adriaenssens E.M."/>
            <person name="Foster-Nyarko E."/>
            <person name="Jarju S."/>
            <person name="Secka A."/>
            <person name="Antonio M."/>
            <person name="Oren A."/>
            <person name="Chaudhuri R.R."/>
            <person name="La Ragione R."/>
            <person name="Hildebrand F."/>
            <person name="Pallen M.J."/>
        </authorList>
    </citation>
    <scope>NUCLEOTIDE SEQUENCE</scope>
    <source>
        <strain evidence="1">CHK185-1770</strain>
    </source>
</reference>
<dbReference type="Proteomes" id="UP000826793">
    <property type="component" value="Unassembled WGS sequence"/>
</dbReference>
<proteinExistence type="predicted"/>
<gene>
    <name evidence="1" type="ORF">H9710_08630</name>
</gene>
<dbReference type="Pfam" id="PF07009">
    <property type="entry name" value="NusG_II"/>
    <property type="match status" value="1"/>
</dbReference>
<reference evidence="1" key="2">
    <citation type="submission" date="2021-04" db="EMBL/GenBank/DDBJ databases">
        <authorList>
            <person name="Gilroy R."/>
        </authorList>
    </citation>
    <scope>NUCLEOTIDE SEQUENCE</scope>
    <source>
        <strain evidence="1">CHK185-1770</strain>
    </source>
</reference>
<sequence length="138" mass="14413">MSAPRNRAPSRGRTFLSPQGLILCALVLLAALLLWGLLSRAPQGVTAVVEQKGQVVLRRNLFQLESPETVSLEGEQGIALTIELSSQGARVLSSTCPDQICVRAGLLTRAGETAVCLPAQVVLRLEGPAEGAVDAATG</sequence>
<protein>
    <submittedName>
        <fullName evidence="1">NusG domain II-containing protein</fullName>
    </submittedName>
</protein>
<organism evidence="1 2">
    <name type="scientific">Candidatus Acutalibacter pullicola</name>
    <dbReference type="NCBI Taxonomy" id="2838417"/>
    <lineage>
        <taxon>Bacteria</taxon>
        <taxon>Bacillati</taxon>
        <taxon>Bacillota</taxon>
        <taxon>Clostridia</taxon>
        <taxon>Eubacteriales</taxon>
        <taxon>Acutalibacteraceae</taxon>
        <taxon>Acutalibacter</taxon>
    </lineage>
</organism>
<evidence type="ECO:0000313" key="1">
    <source>
        <dbReference type="EMBL" id="HJB98628.1"/>
    </source>
</evidence>
<comment type="caution">
    <text evidence="1">The sequence shown here is derived from an EMBL/GenBank/DDBJ whole genome shotgun (WGS) entry which is preliminary data.</text>
</comment>
<name>A0A9D2SGG4_9FIRM</name>
<accession>A0A9D2SGG4</accession>
<dbReference type="CDD" id="cd09846">
    <property type="entry name" value="DUF1312"/>
    <property type="match status" value="1"/>
</dbReference>
<evidence type="ECO:0000313" key="2">
    <source>
        <dbReference type="Proteomes" id="UP000826793"/>
    </source>
</evidence>
<dbReference type="Gene3D" id="2.60.320.10">
    <property type="entry name" value="N-utilization substance G protein NusG, insert domain"/>
    <property type="match status" value="1"/>
</dbReference>
<dbReference type="InterPro" id="IPR038690">
    <property type="entry name" value="NusG_2_sf"/>
</dbReference>
<dbReference type="EMBL" id="DWXG01000071">
    <property type="protein sequence ID" value="HJB98628.1"/>
    <property type="molecule type" value="Genomic_DNA"/>
</dbReference>